<geneLocation type="plasmid" evidence="1">
    <name>pFP3</name>
</geneLocation>
<reference evidence="1" key="1">
    <citation type="submission" date="2013-09" db="EMBL/GenBank/DDBJ databases">
        <title>Complete nucleotide sequence of Streptomyces linear plasmid pFP3.</title>
        <authorList>
            <person name="Chen Z."/>
            <person name="Fang P."/>
            <person name="Qin Z."/>
        </authorList>
    </citation>
    <scope>NUCLEOTIDE SEQUENCE</scope>
    <source>
        <strain evidence="1">F2</strain>
        <plasmid evidence="1">pFP3</plasmid>
    </source>
</reference>
<proteinExistence type="predicted"/>
<keyword evidence="1" id="KW-0614">Plasmid</keyword>
<accession>V9QG44</accession>
<evidence type="ECO:0000313" key="1">
    <source>
        <dbReference type="EMBL" id="AHC28117.1"/>
    </source>
</evidence>
<sequence length="406" mass="44439">MGVGERLRQMFTRDANITSAEDLLALARAGRTGKKGVHVSNDSALRHSAVWACLRLRADLVSSFPIDVFRYVDGIQVEVPKPPVLVTPGGLEVGIKEWMYSTEFDLDRAGNCFGIITERTGVVGPDGRGLPGRVELVELGAVSVRANGSTIKKFTINGKQYEPWEIWHEKQYTVAGFPLGLSPVAYAAWSIEESLNAQQFARDWFAGGAVPSGTLKNTRKTIDKKQAREVKDGFRAAVSNGDLFVHGEDWEYKPVQAVAQQAQFIEARQYGLGDIARFFGCPGDLIDAAVSGSSVTYANISQRNLQFLIMNLGPAVGRREDTFSRKLVSGPRFVKLNTDALLRMDPEARARTIGQRITNRTLAPSEARALDNLPPFTEDQLAEFDRLFGSRSVPAQPTTAVPGATP</sequence>
<dbReference type="InterPro" id="IPR006427">
    <property type="entry name" value="Portal_HK97"/>
</dbReference>
<dbReference type="EMBL" id="KF652071">
    <property type="protein sequence ID" value="AHC28117.1"/>
    <property type="molecule type" value="Genomic_DNA"/>
</dbReference>
<dbReference type="AlphaFoldDB" id="V9QG44"/>
<gene>
    <name evidence="1" type="ORF">pFP3.15c</name>
</gene>
<dbReference type="Pfam" id="PF04860">
    <property type="entry name" value="Phage_portal"/>
    <property type="match status" value="1"/>
</dbReference>
<dbReference type="RefSeq" id="WP_024067038.1">
    <property type="nucleotide sequence ID" value="NC_023067.1"/>
</dbReference>
<dbReference type="NCBIfam" id="TIGR01537">
    <property type="entry name" value="portal_HK97"/>
    <property type="match status" value="1"/>
</dbReference>
<dbReference type="Gene3D" id="1.20.1270.210">
    <property type="match status" value="1"/>
</dbReference>
<dbReference type="InterPro" id="IPR006944">
    <property type="entry name" value="Phage/GTA_portal"/>
</dbReference>
<name>V9QG44_9ACTN</name>
<protein>
    <submittedName>
        <fullName evidence="1">Phage-related portal protein</fullName>
    </submittedName>
</protein>
<organism evidence="1">
    <name type="scientific">Streptomyces sp. F2</name>
    <dbReference type="NCBI Taxonomy" id="317660"/>
    <lineage>
        <taxon>Bacteria</taxon>
        <taxon>Bacillati</taxon>
        <taxon>Actinomycetota</taxon>
        <taxon>Actinomycetes</taxon>
        <taxon>Kitasatosporales</taxon>
        <taxon>Streptomycetaceae</taxon>
        <taxon>Streptomyces</taxon>
    </lineage>
</organism>